<keyword evidence="2" id="KW-1185">Reference proteome</keyword>
<dbReference type="EMBL" id="JACIFD010000014">
    <property type="protein sequence ID" value="MBB4072046.1"/>
    <property type="molecule type" value="Genomic_DNA"/>
</dbReference>
<reference evidence="1" key="1">
    <citation type="submission" date="2020-08" db="EMBL/GenBank/DDBJ databases">
        <title>Sequencing the genomes of 1000 actinobacteria strains.</title>
        <authorList>
            <person name="Klenk H.-P."/>
        </authorList>
    </citation>
    <scope>NUCLEOTIDE SEQUENCE [LARGE SCALE GENOMIC DNA]</scope>
    <source>
        <strain evidence="1">DSM 27064</strain>
    </source>
</reference>
<organism evidence="1 2">
    <name type="scientific">Canibacter oris</name>
    <dbReference type="NCBI Taxonomy" id="1365628"/>
    <lineage>
        <taxon>Bacteria</taxon>
        <taxon>Bacillati</taxon>
        <taxon>Actinomycetota</taxon>
        <taxon>Actinomycetes</taxon>
        <taxon>Micrococcales</taxon>
        <taxon>Microbacteriaceae</taxon>
        <taxon>Canibacter</taxon>
    </lineage>
</organism>
<dbReference type="Pfam" id="PF25595">
    <property type="entry name" value="Phage_TTP_16"/>
    <property type="match status" value="1"/>
</dbReference>
<evidence type="ECO:0000313" key="2">
    <source>
        <dbReference type="Proteomes" id="UP000571183"/>
    </source>
</evidence>
<gene>
    <name evidence="1" type="ORF">F5897_001369</name>
</gene>
<dbReference type="Proteomes" id="UP000571183">
    <property type="component" value="Unassembled WGS sequence"/>
</dbReference>
<evidence type="ECO:0000313" key="1">
    <source>
        <dbReference type="EMBL" id="MBB4072046.1"/>
    </source>
</evidence>
<dbReference type="AlphaFoldDB" id="A0A840DSE4"/>
<protein>
    <submittedName>
        <fullName evidence="1">Uncharacterized protein</fullName>
    </submittedName>
</protein>
<name>A0A840DSE4_9MICO</name>
<proteinExistence type="predicted"/>
<dbReference type="RefSeq" id="WP_183304967.1">
    <property type="nucleotide sequence ID" value="NZ_JACIFD010000014.1"/>
</dbReference>
<accession>A0A840DSE4</accession>
<dbReference type="InterPro" id="IPR058009">
    <property type="entry name" value="TTP_Phage_16"/>
</dbReference>
<comment type="caution">
    <text evidence="1">The sequence shown here is derived from an EMBL/GenBank/DDBJ whole genome shotgun (WGS) entry which is preliminary data.</text>
</comment>
<sequence>MAQSPIAPGKTSDGRSKVLLVPKNGIANPKAPKASELKASNVIDATYLLFGDGFDHQTDVTKSEISRYTLPQALEEEGKVKDTFTLKYPYVGTEDDTLRTRLTQGSEWWLVERLVVENEQDIAAQQLLSIVAPVKAGLQRDIPRAENTQIGKMQELLVTGTVHRDVTVVA</sequence>